<evidence type="ECO:0000256" key="6">
    <source>
        <dbReference type="ARBA" id="ARBA00022679"/>
    </source>
</evidence>
<reference evidence="10" key="1">
    <citation type="submission" date="2013-04" db="EMBL/GenBank/DDBJ databases">
        <authorList>
            <person name="Qu J."/>
            <person name="Murali S.C."/>
            <person name="Bandaranaike D."/>
            <person name="Bellair M."/>
            <person name="Blankenburg K."/>
            <person name="Chao H."/>
            <person name="Dinh H."/>
            <person name="Doddapaneni H."/>
            <person name="Downs B."/>
            <person name="Dugan-Rocha S."/>
            <person name="Elkadiri S."/>
            <person name="Gnanaolivu R.D."/>
            <person name="Hernandez B."/>
            <person name="Javaid M."/>
            <person name="Jayaseelan J.C."/>
            <person name="Lee S."/>
            <person name="Li M."/>
            <person name="Ming W."/>
            <person name="Munidasa M."/>
            <person name="Muniz J."/>
            <person name="Nguyen L."/>
            <person name="Ongeri F."/>
            <person name="Osuji N."/>
            <person name="Pu L.-L."/>
            <person name="Puazo M."/>
            <person name="Qu C."/>
            <person name="Quiroz J."/>
            <person name="Raj R."/>
            <person name="Weissenberger G."/>
            <person name="Xin Y."/>
            <person name="Zou X."/>
            <person name="Han Y."/>
            <person name="Richards S."/>
            <person name="Worley K."/>
            <person name="Muzny D."/>
            <person name="Gibbs R."/>
        </authorList>
    </citation>
    <scope>NUCLEOTIDE SEQUENCE</scope>
    <source>
        <strain evidence="10">Sampled in the wild</strain>
    </source>
</reference>
<comment type="similarity">
    <text evidence="2 9">Belongs to the glycogen phosphorylase family.</text>
</comment>
<comment type="caution">
    <text evidence="10">The sequence shown here is derived from an EMBL/GenBank/DDBJ whole genome shotgun (WGS) entry which is preliminary data.</text>
</comment>
<dbReference type="Pfam" id="PF00343">
    <property type="entry name" value="Phosphorylase"/>
    <property type="match status" value="1"/>
</dbReference>
<name>A0A8K0P4A8_LADFU</name>
<comment type="function">
    <text evidence="9">Allosteric enzyme that catalyzes the rate-limiting step in glycogen catabolism, the phosphorolytic cleavage of glycogen to produce glucose-1-phosphate, and plays a central role in maintaining cellular and organismal glucose homeostasis.</text>
</comment>
<evidence type="ECO:0000256" key="5">
    <source>
        <dbReference type="ARBA" id="ARBA00022676"/>
    </source>
</evidence>
<keyword evidence="5 9" id="KW-0328">Glycosyltransferase</keyword>
<protein>
    <recommendedName>
        <fullName evidence="9">Alpha-1,4 glucan phosphorylase</fullName>
        <ecNumber evidence="9">2.4.1.1</ecNumber>
    </recommendedName>
</protein>
<comment type="cofactor">
    <cofactor evidence="1 9">
        <name>pyridoxal 5'-phosphate</name>
        <dbReference type="ChEBI" id="CHEBI:597326"/>
    </cofactor>
</comment>
<dbReference type="Proteomes" id="UP000792457">
    <property type="component" value="Unassembled WGS sequence"/>
</dbReference>
<dbReference type="InterPro" id="IPR000811">
    <property type="entry name" value="Glyco_trans_35"/>
</dbReference>
<evidence type="ECO:0000256" key="1">
    <source>
        <dbReference type="ARBA" id="ARBA00001933"/>
    </source>
</evidence>
<dbReference type="PANTHER" id="PTHR11468">
    <property type="entry name" value="GLYCOGEN PHOSPHORYLASE"/>
    <property type="match status" value="1"/>
</dbReference>
<dbReference type="EMBL" id="KZ308632">
    <property type="protein sequence ID" value="KAG8232582.1"/>
    <property type="molecule type" value="Genomic_DNA"/>
</dbReference>
<sequence length="406" mass="46191">MAHLCIVGSHAVNGVAAIHSEILKRDVFRDFYEMNPEKFQNKTNGITPRRWLLLCNPSLSDLICEKIGEDWIVHLEQLEGLKKYAKDASFQRSVMKVKQENKVKLAQILENDYGVTINPSSMFDIQVKRIHEYKRQLLNCLHIITLYNRIKQNPKAPFVPRTIMIGGKAAPGYYTAKNIIRLICAVANVVNNDPIVGDKLKVIFLENYRVTLAERIMPAADLSEQISTAGTEASGTGNMKFMLNGALTIGTLDGANIEMAEEMGTDNIFIFGMNVDEVEKIKGHYNAWDYYNKLPELKMAIDQIQNGFFSPNNPDTFKDISNILLNHDRFFLLADYEAYIKCQDRVSEVYQNQQKWAEMAIHNIASSGKFSSDRTIAEYARQIWGVEPSWEKHPAPHETHEDSIAK</sequence>
<gene>
    <name evidence="10" type="ORF">J437_LFUL012958</name>
</gene>
<evidence type="ECO:0000256" key="2">
    <source>
        <dbReference type="ARBA" id="ARBA00006047"/>
    </source>
</evidence>
<keyword evidence="3" id="KW-0597">Phosphoprotein</keyword>
<dbReference type="Gene3D" id="3.40.50.2000">
    <property type="entry name" value="Glycogen Phosphorylase B"/>
    <property type="match status" value="2"/>
</dbReference>
<keyword evidence="8 9" id="KW-0119">Carbohydrate metabolism</keyword>
<dbReference type="InterPro" id="IPR011833">
    <property type="entry name" value="Glycg_phsphrylas"/>
</dbReference>
<keyword evidence="11" id="KW-1185">Reference proteome</keyword>
<dbReference type="SUPFAM" id="SSF53756">
    <property type="entry name" value="UDP-Glycosyltransferase/glycogen phosphorylase"/>
    <property type="match status" value="1"/>
</dbReference>
<evidence type="ECO:0000256" key="4">
    <source>
        <dbReference type="ARBA" id="ARBA00022600"/>
    </source>
</evidence>
<evidence type="ECO:0000256" key="9">
    <source>
        <dbReference type="RuleBase" id="RU000587"/>
    </source>
</evidence>
<keyword evidence="7 9" id="KW-0663">Pyridoxal phosphate</keyword>
<evidence type="ECO:0000313" key="10">
    <source>
        <dbReference type="EMBL" id="KAG8232582.1"/>
    </source>
</evidence>
<dbReference type="GO" id="GO:0005737">
    <property type="term" value="C:cytoplasm"/>
    <property type="evidence" value="ECO:0007669"/>
    <property type="project" value="TreeGrafter"/>
</dbReference>
<evidence type="ECO:0000313" key="11">
    <source>
        <dbReference type="Proteomes" id="UP000792457"/>
    </source>
</evidence>
<reference evidence="10" key="2">
    <citation type="submission" date="2017-10" db="EMBL/GenBank/DDBJ databases">
        <title>Ladona fulva Genome sequencing and assembly.</title>
        <authorList>
            <person name="Murali S."/>
            <person name="Richards S."/>
            <person name="Bandaranaike D."/>
            <person name="Bellair M."/>
            <person name="Blankenburg K."/>
            <person name="Chao H."/>
            <person name="Dinh H."/>
            <person name="Doddapaneni H."/>
            <person name="Dugan-Rocha S."/>
            <person name="Elkadiri S."/>
            <person name="Gnanaolivu R."/>
            <person name="Hernandez B."/>
            <person name="Skinner E."/>
            <person name="Javaid M."/>
            <person name="Lee S."/>
            <person name="Li M."/>
            <person name="Ming W."/>
            <person name="Munidasa M."/>
            <person name="Muniz J."/>
            <person name="Nguyen L."/>
            <person name="Hughes D."/>
            <person name="Osuji N."/>
            <person name="Pu L.-L."/>
            <person name="Puazo M."/>
            <person name="Qu C."/>
            <person name="Quiroz J."/>
            <person name="Raj R."/>
            <person name="Weissenberger G."/>
            <person name="Xin Y."/>
            <person name="Zou X."/>
            <person name="Han Y."/>
            <person name="Worley K."/>
            <person name="Muzny D."/>
            <person name="Gibbs R."/>
        </authorList>
    </citation>
    <scope>NUCLEOTIDE SEQUENCE</scope>
    <source>
        <strain evidence="10">Sampled in the wild</strain>
    </source>
</reference>
<dbReference type="InterPro" id="IPR035090">
    <property type="entry name" value="Pyridoxal_P_attach_site"/>
</dbReference>
<dbReference type="OrthoDB" id="9215500at2759"/>
<comment type="catalytic activity">
    <reaction evidence="9">
        <text>[(1-&gt;4)-alpha-D-glucosyl](n) + phosphate = [(1-&gt;4)-alpha-D-glucosyl](n-1) + alpha-D-glucose 1-phosphate</text>
        <dbReference type="Rhea" id="RHEA:41732"/>
        <dbReference type="Rhea" id="RHEA-COMP:9584"/>
        <dbReference type="Rhea" id="RHEA-COMP:9586"/>
        <dbReference type="ChEBI" id="CHEBI:15444"/>
        <dbReference type="ChEBI" id="CHEBI:43474"/>
        <dbReference type="ChEBI" id="CHEBI:58601"/>
        <dbReference type="EC" id="2.4.1.1"/>
    </reaction>
</comment>
<accession>A0A8K0P4A8</accession>
<dbReference type="PANTHER" id="PTHR11468:SF13">
    <property type="entry name" value="GLYCOGEN PHOSPHORYLASE"/>
    <property type="match status" value="1"/>
</dbReference>
<evidence type="ECO:0000256" key="8">
    <source>
        <dbReference type="ARBA" id="ARBA00023277"/>
    </source>
</evidence>
<keyword evidence="4" id="KW-0321">Glycogen metabolism</keyword>
<dbReference type="EC" id="2.4.1.1" evidence="9"/>
<dbReference type="FunFam" id="3.40.50.2000:FF:000005">
    <property type="entry name" value="Alpha-1,4 glucan phosphorylase"/>
    <property type="match status" value="1"/>
</dbReference>
<dbReference type="GO" id="GO:0008184">
    <property type="term" value="F:glycogen phosphorylase activity"/>
    <property type="evidence" value="ECO:0007669"/>
    <property type="project" value="InterPro"/>
</dbReference>
<dbReference type="AlphaFoldDB" id="A0A8K0P4A8"/>
<dbReference type="GO" id="GO:0005980">
    <property type="term" value="P:glycogen catabolic process"/>
    <property type="evidence" value="ECO:0007669"/>
    <property type="project" value="TreeGrafter"/>
</dbReference>
<evidence type="ECO:0000256" key="3">
    <source>
        <dbReference type="ARBA" id="ARBA00022553"/>
    </source>
</evidence>
<proteinExistence type="inferred from homology"/>
<evidence type="ECO:0000256" key="7">
    <source>
        <dbReference type="ARBA" id="ARBA00022898"/>
    </source>
</evidence>
<dbReference type="NCBIfam" id="TIGR02093">
    <property type="entry name" value="P_ylase"/>
    <property type="match status" value="1"/>
</dbReference>
<dbReference type="GO" id="GO:0030170">
    <property type="term" value="F:pyridoxal phosphate binding"/>
    <property type="evidence" value="ECO:0007669"/>
    <property type="project" value="InterPro"/>
</dbReference>
<dbReference type="FunFam" id="3.40.50.2000:FF:000197">
    <property type="entry name" value="Alpha-1,4 glucan phosphorylase"/>
    <property type="match status" value="1"/>
</dbReference>
<organism evidence="10 11">
    <name type="scientific">Ladona fulva</name>
    <name type="common">Scarce chaser dragonfly</name>
    <name type="synonym">Libellula fulva</name>
    <dbReference type="NCBI Taxonomy" id="123851"/>
    <lineage>
        <taxon>Eukaryota</taxon>
        <taxon>Metazoa</taxon>
        <taxon>Ecdysozoa</taxon>
        <taxon>Arthropoda</taxon>
        <taxon>Hexapoda</taxon>
        <taxon>Insecta</taxon>
        <taxon>Pterygota</taxon>
        <taxon>Palaeoptera</taxon>
        <taxon>Odonata</taxon>
        <taxon>Epiprocta</taxon>
        <taxon>Anisoptera</taxon>
        <taxon>Libelluloidea</taxon>
        <taxon>Libellulidae</taxon>
        <taxon>Ladona</taxon>
    </lineage>
</organism>
<keyword evidence="6 9" id="KW-0808">Transferase</keyword>
<dbReference type="PROSITE" id="PS00102">
    <property type="entry name" value="PHOSPHORYLASE"/>
    <property type="match status" value="1"/>
</dbReference>